<evidence type="ECO:0000313" key="2">
    <source>
        <dbReference type="Proteomes" id="UP000297861"/>
    </source>
</evidence>
<dbReference type="AlphaFoldDB" id="A0A4Y8L6F5"/>
<evidence type="ECO:0000313" key="1">
    <source>
        <dbReference type="EMBL" id="TFD96066.1"/>
    </source>
</evidence>
<dbReference type="OrthoDB" id="8100717at2"/>
<dbReference type="STRING" id="1121485.GCA_000426485_00488"/>
<accession>A0A4Y8L6F5</accession>
<sequence>MAISKEKELWKVQSKYDKDGLFNSSDMLLNAAREYFEWSDMHPLFRPEAVKSGAECGRIIDIPLRRPYTLNGFCEYIGCSVRYFERKKAGASTDVREAMARIENTIRTYLFEGAATGILNSSIVSKWIGDNVSEDADESSDNRSVWHIEVLNEEAKQEILKLRENPA</sequence>
<dbReference type="Pfam" id="PF16677">
    <property type="entry name" value="GP3_package"/>
    <property type="match status" value="1"/>
</dbReference>
<dbReference type="Proteomes" id="UP000297861">
    <property type="component" value="Unassembled WGS sequence"/>
</dbReference>
<reference evidence="1 2" key="1">
    <citation type="submission" date="2019-03" db="EMBL/GenBank/DDBJ databases">
        <title>San Antonio Military Medical Center submission to MRSN (WRAIR), pending publication.</title>
        <authorList>
            <person name="Blyth D.M."/>
            <person name="Mccarthy S.L."/>
            <person name="Schall S.E."/>
            <person name="Stam J.A."/>
            <person name="Ong A.C."/>
            <person name="Mcgann P.T."/>
        </authorList>
    </citation>
    <scope>NUCLEOTIDE SEQUENCE [LARGE SCALE GENOMIC DNA]</scope>
    <source>
        <strain evidence="1 2">MRSN571793</strain>
    </source>
</reference>
<dbReference type="Gene3D" id="1.10.132.80">
    <property type="match status" value="1"/>
</dbReference>
<name>A0A4Y8L6F5_9BACT</name>
<dbReference type="RefSeq" id="WP_134436448.1">
    <property type="nucleotide sequence ID" value="NZ_JBEBQM010000012.1"/>
</dbReference>
<comment type="caution">
    <text evidence="1">The sequence shown here is derived from an EMBL/GenBank/DDBJ whole genome shotgun (WGS) entry which is preliminary data.</text>
</comment>
<evidence type="ECO:0008006" key="3">
    <source>
        <dbReference type="Google" id="ProtNLM"/>
    </source>
</evidence>
<keyword evidence="2" id="KW-1185">Reference proteome</keyword>
<proteinExistence type="predicted"/>
<organism evidence="1 2">
    <name type="scientific">Dysgonomonas capnocytophagoides</name>
    <dbReference type="NCBI Taxonomy" id="45254"/>
    <lineage>
        <taxon>Bacteria</taxon>
        <taxon>Pseudomonadati</taxon>
        <taxon>Bacteroidota</taxon>
        <taxon>Bacteroidia</taxon>
        <taxon>Bacteroidales</taxon>
        <taxon>Dysgonomonadaceae</taxon>
        <taxon>Dysgonomonas</taxon>
    </lineage>
</organism>
<gene>
    <name evidence="1" type="ORF">E2605_10760</name>
</gene>
<dbReference type="InterPro" id="IPR032066">
    <property type="entry name" value="GP3_package"/>
</dbReference>
<protein>
    <recommendedName>
        <fullName evidence="3">DNA packaging protein</fullName>
    </recommendedName>
</protein>
<dbReference type="EMBL" id="SOML01000006">
    <property type="protein sequence ID" value="TFD96066.1"/>
    <property type="molecule type" value="Genomic_DNA"/>
</dbReference>